<comment type="caution">
    <text evidence="1">The sequence shown here is derived from an EMBL/GenBank/DDBJ whole genome shotgun (WGS) entry which is preliminary data.</text>
</comment>
<dbReference type="AlphaFoldDB" id="A0AAW0QND8"/>
<proteinExistence type="predicted"/>
<dbReference type="Proteomes" id="UP001392437">
    <property type="component" value="Unassembled WGS sequence"/>
</dbReference>
<organism evidence="1 2">
    <name type="scientific">Apiospora kogelbergensis</name>
    <dbReference type="NCBI Taxonomy" id="1337665"/>
    <lineage>
        <taxon>Eukaryota</taxon>
        <taxon>Fungi</taxon>
        <taxon>Dikarya</taxon>
        <taxon>Ascomycota</taxon>
        <taxon>Pezizomycotina</taxon>
        <taxon>Sordariomycetes</taxon>
        <taxon>Xylariomycetidae</taxon>
        <taxon>Amphisphaeriales</taxon>
        <taxon>Apiosporaceae</taxon>
        <taxon>Apiospora</taxon>
    </lineage>
</organism>
<reference evidence="1 2" key="1">
    <citation type="submission" date="2023-01" db="EMBL/GenBank/DDBJ databases">
        <title>Analysis of 21 Apiospora genomes using comparative genomics revels a genus with tremendous synthesis potential of carbohydrate active enzymes and secondary metabolites.</title>
        <authorList>
            <person name="Sorensen T."/>
        </authorList>
    </citation>
    <scope>NUCLEOTIDE SEQUENCE [LARGE SCALE GENOMIC DNA]</scope>
    <source>
        <strain evidence="1 2">CBS 117206</strain>
    </source>
</reference>
<sequence length="99" mass="10718">MEHPLIDLISQVFLPEVTSTPTIEIPSGNGTSVTLNLSLPSNVAVHGSLTGSPICFDTYNPAGRYDKIKDGISYLRNTGPFCIATYRPDAIIYQRVSCS</sequence>
<gene>
    <name evidence="1" type="ORF">PG999_007879</name>
</gene>
<name>A0AAW0QND8_9PEZI</name>
<protein>
    <submittedName>
        <fullName evidence="1">Uncharacterized protein</fullName>
    </submittedName>
</protein>
<evidence type="ECO:0000313" key="1">
    <source>
        <dbReference type="EMBL" id="KAK8109742.1"/>
    </source>
</evidence>
<keyword evidence="2" id="KW-1185">Reference proteome</keyword>
<evidence type="ECO:0000313" key="2">
    <source>
        <dbReference type="Proteomes" id="UP001392437"/>
    </source>
</evidence>
<dbReference type="EMBL" id="JAQQWP010000007">
    <property type="protein sequence ID" value="KAK8109742.1"/>
    <property type="molecule type" value="Genomic_DNA"/>
</dbReference>
<accession>A0AAW0QND8</accession>